<evidence type="ECO:0000256" key="2">
    <source>
        <dbReference type="ARBA" id="ARBA00022630"/>
    </source>
</evidence>
<keyword evidence="7" id="KW-1185">Reference proteome</keyword>
<evidence type="ECO:0000313" key="7">
    <source>
        <dbReference type="Proteomes" id="UP000223968"/>
    </source>
</evidence>
<dbReference type="OrthoDB" id="47494at2759"/>
<dbReference type="SUPFAM" id="SSF51905">
    <property type="entry name" value="FAD/NAD(P)-binding domain"/>
    <property type="match status" value="1"/>
</dbReference>
<keyword evidence="2" id="KW-0285">Flavoprotein</keyword>
<accession>A0A2B7WLF6</accession>
<keyword evidence="3" id="KW-0274">FAD</keyword>
<name>A0A2B7WLF6_9EURO</name>
<dbReference type="AlphaFoldDB" id="A0A2B7WLF6"/>
<keyword evidence="5" id="KW-0503">Monooxygenase</keyword>
<evidence type="ECO:0000256" key="3">
    <source>
        <dbReference type="ARBA" id="ARBA00022827"/>
    </source>
</evidence>
<dbReference type="GO" id="GO:0004497">
    <property type="term" value="F:monooxygenase activity"/>
    <property type="evidence" value="ECO:0007669"/>
    <property type="project" value="UniProtKB-KW"/>
</dbReference>
<evidence type="ECO:0000256" key="5">
    <source>
        <dbReference type="ARBA" id="ARBA00023033"/>
    </source>
</evidence>
<protein>
    <recommendedName>
        <fullName evidence="8">FAD-binding domain-containing protein</fullName>
    </recommendedName>
</protein>
<organism evidence="6 7">
    <name type="scientific">Helicocarpus griseus UAMH5409</name>
    <dbReference type="NCBI Taxonomy" id="1447875"/>
    <lineage>
        <taxon>Eukaryota</taxon>
        <taxon>Fungi</taxon>
        <taxon>Dikarya</taxon>
        <taxon>Ascomycota</taxon>
        <taxon>Pezizomycotina</taxon>
        <taxon>Eurotiomycetes</taxon>
        <taxon>Eurotiomycetidae</taxon>
        <taxon>Onygenales</taxon>
        <taxon>Ajellomycetaceae</taxon>
        <taxon>Helicocarpus</taxon>
    </lineage>
</organism>
<dbReference type="EMBL" id="PDNB01000250">
    <property type="protein sequence ID" value="PGG97351.1"/>
    <property type="molecule type" value="Genomic_DNA"/>
</dbReference>
<dbReference type="PANTHER" id="PTHR47178:SF2">
    <property type="entry name" value="FAD-BINDING DOMAIN-CONTAINING PROTEIN"/>
    <property type="match status" value="1"/>
</dbReference>
<evidence type="ECO:0000313" key="6">
    <source>
        <dbReference type="EMBL" id="PGG97351.1"/>
    </source>
</evidence>
<comment type="caution">
    <text evidence="6">The sequence shown here is derived from an EMBL/GenBank/DDBJ whole genome shotgun (WGS) entry which is preliminary data.</text>
</comment>
<keyword evidence="4" id="KW-0560">Oxidoreductase</keyword>
<gene>
    <name evidence="6" type="ORF">AJ79_09222</name>
</gene>
<dbReference type="Gene3D" id="3.50.50.60">
    <property type="entry name" value="FAD/NAD(P)-binding domain"/>
    <property type="match status" value="1"/>
</dbReference>
<evidence type="ECO:0008006" key="8">
    <source>
        <dbReference type="Google" id="ProtNLM"/>
    </source>
</evidence>
<reference evidence="6 7" key="1">
    <citation type="submission" date="2017-10" db="EMBL/GenBank/DDBJ databases">
        <title>Comparative genomics in systemic dimorphic fungi from Ajellomycetaceae.</title>
        <authorList>
            <person name="Munoz J.F."/>
            <person name="Mcewen J.G."/>
            <person name="Clay O.K."/>
            <person name="Cuomo C.A."/>
        </authorList>
    </citation>
    <scope>NUCLEOTIDE SEQUENCE [LARGE SCALE GENOMIC DNA]</scope>
    <source>
        <strain evidence="6 7">UAMH5409</strain>
    </source>
</reference>
<proteinExistence type="predicted"/>
<comment type="cofactor">
    <cofactor evidence="1">
        <name>FAD</name>
        <dbReference type="ChEBI" id="CHEBI:57692"/>
    </cofactor>
</comment>
<dbReference type="InterPro" id="IPR036188">
    <property type="entry name" value="FAD/NAD-bd_sf"/>
</dbReference>
<dbReference type="STRING" id="1447875.A0A2B7WLF6"/>
<dbReference type="PANTHER" id="PTHR47178">
    <property type="entry name" value="MONOOXYGENASE, FAD-BINDING"/>
    <property type="match status" value="1"/>
</dbReference>
<evidence type="ECO:0000256" key="4">
    <source>
        <dbReference type="ARBA" id="ARBA00023002"/>
    </source>
</evidence>
<sequence length="357" mass="40245">MIVEKESQESQPRDWGMAYFWPAEYLPKLLPESIAGRLREAQVNPWESAKDVETMAVVNVKTGGTIREDPSPGGGRVGRRALRKLMSEQIEVKKATCSQGYPSLHPQTVRAECEGRHSLDANLLIGADDGKSFSRATPLPFKMLNFNAKYPDDPYKARYIRDNLRPFADHGIHPMGVCFFKCLKGVRDPGDPRTWSFQVMITYPPKFPVPDCVQEKSREQNYAHDIIKILHTYIAPHCAEPRRSALLWLWEEHTVIPKDTLQICSPKQWDNRSGRVTLVGDAAHAVSFYRGQSFNDCIRGAVSLVDQIVKIVNTVPEHRDKAREEHIGQYIGQYDAEVFDRARGGGGGGEEVKLSAE</sequence>
<dbReference type="Proteomes" id="UP000223968">
    <property type="component" value="Unassembled WGS sequence"/>
</dbReference>
<evidence type="ECO:0000256" key="1">
    <source>
        <dbReference type="ARBA" id="ARBA00001974"/>
    </source>
</evidence>